<dbReference type="PANTHER" id="PTHR13948">
    <property type="entry name" value="RNA-BINDING PROTEIN"/>
    <property type="match status" value="1"/>
</dbReference>
<evidence type="ECO:0000313" key="6">
    <source>
        <dbReference type="EMBL" id="CAD7274543.1"/>
    </source>
</evidence>
<dbReference type="Pfam" id="PF17780">
    <property type="entry name" value="OCRE"/>
    <property type="match status" value="1"/>
</dbReference>
<feature type="region of interest" description="Disordered" evidence="3">
    <location>
        <begin position="279"/>
        <end position="298"/>
    </location>
</feature>
<evidence type="ECO:0000256" key="2">
    <source>
        <dbReference type="ARBA" id="ARBA00023242"/>
    </source>
</evidence>
<feature type="signal peptide" evidence="4">
    <location>
        <begin position="1"/>
        <end position="21"/>
    </location>
</feature>
<dbReference type="OrthoDB" id="29221at2759"/>
<dbReference type="EMBL" id="OA882304">
    <property type="protein sequence ID" value="CAD7274543.1"/>
    <property type="molecule type" value="Genomic_DNA"/>
</dbReference>
<comment type="subcellular location">
    <subcellularLocation>
        <location evidence="1">Nucleus</location>
    </subcellularLocation>
</comment>
<feature type="compositionally biased region" description="Low complexity" evidence="3">
    <location>
        <begin position="530"/>
        <end position="551"/>
    </location>
</feature>
<dbReference type="SUPFAM" id="SSF54928">
    <property type="entry name" value="RNA-binding domain, RBD"/>
    <property type="match status" value="1"/>
</dbReference>
<keyword evidence="7" id="KW-1185">Reference proteome</keyword>
<gene>
    <name evidence="6" type="ORF">NMOB1V02_LOCUS2374</name>
</gene>
<feature type="chain" id="PRO_5036210130" description="OCRE domain-containing protein" evidence="4">
    <location>
        <begin position="22"/>
        <end position="679"/>
    </location>
</feature>
<dbReference type="EMBL" id="CAJPEX010000267">
    <property type="protein sequence ID" value="CAG0914695.1"/>
    <property type="molecule type" value="Genomic_DNA"/>
</dbReference>
<evidence type="ECO:0000256" key="1">
    <source>
        <dbReference type="ARBA" id="ARBA00004123"/>
    </source>
</evidence>
<accession>A0A7R9BHD8</accession>
<dbReference type="PANTHER" id="PTHR13948:SF3">
    <property type="entry name" value="FI21118P1"/>
    <property type="match status" value="1"/>
</dbReference>
<evidence type="ECO:0000256" key="3">
    <source>
        <dbReference type="SAM" id="MobiDB-lite"/>
    </source>
</evidence>
<dbReference type="InterPro" id="IPR035979">
    <property type="entry name" value="RBD_domain_sf"/>
</dbReference>
<keyword evidence="4" id="KW-0732">Signal</keyword>
<evidence type="ECO:0000313" key="7">
    <source>
        <dbReference type="Proteomes" id="UP000678499"/>
    </source>
</evidence>
<dbReference type="InterPro" id="IPR012677">
    <property type="entry name" value="Nucleotide-bd_a/b_plait_sf"/>
</dbReference>
<feature type="compositionally biased region" description="Acidic residues" evidence="3">
    <location>
        <begin position="594"/>
        <end position="610"/>
    </location>
</feature>
<proteinExistence type="predicted"/>
<evidence type="ECO:0000256" key="4">
    <source>
        <dbReference type="SAM" id="SignalP"/>
    </source>
</evidence>
<evidence type="ECO:0000259" key="5">
    <source>
        <dbReference type="Pfam" id="PF17780"/>
    </source>
</evidence>
<dbReference type="Gene3D" id="3.30.70.330">
    <property type="match status" value="1"/>
</dbReference>
<feature type="region of interest" description="Disordered" evidence="3">
    <location>
        <begin position="500"/>
        <end position="563"/>
    </location>
</feature>
<dbReference type="AlphaFoldDB" id="A0A7R9BHD8"/>
<dbReference type="GO" id="GO:0000398">
    <property type="term" value="P:mRNA splicing, via spliceosome"/>
    <property type="evidence" value="ECO:0007669"/>
    <property type="project" value="TreeGrafter"/>
</dbReference>
<dbReference type="Proteomes" id="UP000678499">
    <property type="component" value="Unassembled WGS sequence"/>
</dbReference>
<reference evidence="6" key="1">
    <citation type="submission" date="2020-11" db="EMBL/GenBank/DDBJ databases">
        <authorList>
            <person name="Tran Van P."/>
        </authorList>
    </citation>
    <scope>NUCLEOTIDE SEQUENCE</scope>
</reference>
<dbReference type="GO" id="GO:0005634">
    <property type="term" value="C:nucleus"/>
    <property type="evidence" value="ECO:0007669"/>
    <property type="project" value="UniProtKB-SubCell"/>
</dbReference>
<dbReference type="GO" id="GO:0003723">
    <property type="term" value="F:RNA binding"/>
    <property type="evidence" value="ECO:0007669"/>
    <property type="project" value="TreeGrafter"/>
</dbReference>
<dbReference type="CDD" id="cd16162">
    <property type="entry name" value="OCRE_RBM5_like"/>
    <property type="match status" value="1"/>
</dbReference>
<sequence length="679" mass="75317">MKSSVSLLICFLHTTFKLVPGVEVEVGQGVRIVLAGVMTTVIRVVIGVNLVTTTMTWKRKKEKFERMLQRRMILKNRMIAKVGVDVRNLPLRVAEVQTEKLKERKKMNDGLQLMEEIKRSGVQPVEVRVLRYRLRNAEQAQGFGVIEFERKEDANAWVENFQVSGLEPYGLEQWSGVLNGSLRYCPAIDDVRTVRPDSFANELELRYTILVRNLEPWTTEDSILRILQTTSSLPIKKISLREAGKSGVVCLIEMYNISDAGELLRALEEREFVTPAGREPVVTYGKPPTSSAAATSNAIDSAQWASKSQTEQPVSFADKSSANSSKVGVPIVQQMPTYDPKNPEQSLRKLAEYSASVYAATPEEWQYYMNYYKDFYAKQAASGSLINSKTQSSAADAAALAVQGAVAKSRDEKANTMGILQAKAILGGKEPLIDIGRIGEKGVQLPPPDTLKYVYDPSSGYYLDPVTHLYYDANTTYYYDAHGSRFLYWDREEQNYLPVNGASDANSGDPKKDKAQAAKKIAKDMEKWAKSMNQKKQSNSSTSVSAVPATTGTPVAGSSGPTSGAADAGFAVLQGKSVAPIRFGRTPLNPTASDFDESNDAESNNDDGDASEFTDWNKLACLLCKRQFPSREVLMKHNSLSALHKENMEKWRMSVAVERKPATEPPRSMYGLHGIKRHR</sequence>
<keyword evidence="2" id="KW-0539">Nucleus</keyword>
<feature type="domain" description="OCRE" evidence="5">
    <location>
        <begin position="451"/>
        <end position="499"/>
    </location>
</feature>
<organism evidence="6">
    <name type="scientific">Notodromas monacha</name>
    <dbReference type="NCBI Taxonomy" id="399045"/>
    <lineage>
        <taxon>Eukaryota</taxon>
        <taxon>Metazoa</taxon>
        <taxon>Ecdysozoa</taxon>
        <taxon>Arthropoda</taxon>
        <taxon>Crustacea</taxon>
        <taxon>Oligostraca</taxon>
        <taxon>Ostracoda</taxon>
        <taxon>Podocopa</taxon>
        <taxon>Podocopida</taxon>
        <taxon>Cypridocopina</taxon>
        <taxon>Cypridoidea</taxon>
        <taxon>Cyprididae</taxon>
        <taxon>Notodromas</taxon>
    </lineage>
</organism>
<feature type="region of interest" description="Disordered" evidence="3">
    <location>
        <begin position="582"/>
        <end position="610"/>
    </location>
</feature>
<protein>
    <recommendedName>
        <fullName evidence="5">OCRE domain-containing protein</fullName>
    </recommendedName>
</protein>
<name>A0A7R9BHD8_9CRUS</name>
<dbReference type="InterPro" id="IPR041591">
    <property type="entry name" value="OCRE"/>
</dbReference>
<feature type="compositionally biased region" description="Basic and acidic residues" evidence="3">
    <location>
        <begin position="509"/>
        <end position="529"/>
    </location>
</feature>